<reference evidence="2" key="1">
    <citation type="journal article" date="2022" name="bioRxiv">
        <title>Sequencing and chromosome-scale assembly of the giantPleurodeles waltlgenome.</title>
        <authorList>
            <person name="Brown T."/>
            <person name="Elewa A."/>
            <person name="Iarovenko S."/>
            <person name="Subramanian E."/>
            <person name="Araus A.J."/>
            <person name="Petzold A."/>
            <person name="Susuki M."/>
            <person name="Suzuki K.-i.T."/>
            <person name="Hayashi T."/>
            <person name="Toyoda A."/>
            <person name="Oliveira C."/>
            <person name="Osipova E."/>
            <person name="Leigh N.D."/>
            <person name="Simon A."/>
            <person name="Yun M.H."/>
        </authorList>
    </citation>
    <scope>NUCLEOTIDE SEQUENCE</scope>
    <source>
        <strain evidence="2">20211129_DDA</strain>
        <tissue evidence="2">Liver</tissue>
    </source>
</reference>
<protein>
    <submittedName>
        <fullName evidence="2">Uncharacterized protein</fullName>
    </submittedName>
</protein>
<comment type="caution">
    <text evidence="2">The sequence shown here is derived from an EMBL/GenBank/DDBJ whole genome shotgun (WGS) entry which is preliminary data.</text>
</comment>
<accession>A0AAV7X101</accession>
<feature type="compositionally biased region" description="Basic residues" evidence="1">
    <location>
        <begin position="10"/>
        <end position="21"/>
    </location>
</feature>
<evidence type="ECO:0000313" key="3">
    <source>
        <dbReference type="Proteomes" id="UP001066276"/>
    </source>
</evidence>
<dbReference type="Proteomes" id="UP001066276">
    <property type="component" value="Chromosome 1_1"/>
</dbReference>
<keyword evidence="3" id="KW-1185">Reference proteome</keyword>
<dbReference type="AlphaFoldDB" id="A0AAV7X101"/>
<proteinExistence type="predicted"/>
<gene>
    <name evidence="2" type="ORF">NDU88_006248</name>
</gene>
<dbReference type="EMBL" id="JANPWB010000001">
    <property type="protein sequence ID" value="KAJ1218671.1"/>
    <property type="molecule type" value="Genomic_DNA"/>
</dbReference>
<feature type="region of interest" description="Disordered" evidence="1">
    <location>
        <begin position="1"/>
        <end position="61"/>
    </location>
</feature>
<name>A0AAV7X101_PLEWA</name>
<evidence type="ECO:0000313" key="2">
    <source>
        <dbReference type="EMBL" id="KAJ1218671.1"/>
    </source>
</evidence>
<organism evidence="2 3">
    <name type="scientific">Pleurodeles waltl</name>
    <name type="common">Iberian ribbed newt</name>
    <dbReference type="NCBI Taxonomy" id="8319"/>
    <lineage>
        <taxon>Eukaryota</taxon>
        <taxon>Metazoa</taxon>
        <taxon>Chordata</taxon>
        <taxon>Craniata</taxon>
        <taxon>Vertebrata</taxon>
        <taxon>Euteleostomi</taxon>
        <taxon>Amphibia</taxon>
        <taxon>Batrachia</taxon>
        <taxon>Caudata</taxon>
        <taxon>Salamandroidea</taxon>
        <taxon>Salamandridae</taxon>
        <taxon>Pleurodelinae</taxon>
        <taxon>Pleurodeles</taxon>
    </lineage>
</organism>
<sequence length="113" mass="12649">MQPRTSPALSRKRKIKERRPRTTFQDAPVHSLAPQGAMHSCRAAPPPPTADPQPIDGRAQQTHCMPCGVTENGRGSWCLRRLHSRGRHVLPPDSTIRLLAGDRIKNYLKIIVM</sequence>
<evidence type="ECO:0000256" key="1">
    <source>
        <dbReference type="SAM" id="MobiDB-lite"/>
    </source>
</evidence>